<feature type="domain" description="Nucleoporin POM152 Ig-like" evidence="2">
    <location>
        <begin position="1498"/>
        <end position="1567"/>
    </location>
</feature>
<dbReference type="OrthoDB" id="5529162at2759"/>
<gene>
    <name evidence="3" type="ORF">AMSG_03830</name>
</gene>
<dbReference type="Proteomes" id="UP000054408">
    <property type="component" value="Unassembled WGS sequence"/>
</dbReference>
<keyword evidence="4" id="KW-1185">Reference proteome</keyword>
<dbReference type="STRING" id="461836.A0A0L0D5N1"/>
<protein>
    <recommendedName>
        <fullName evidence="2">Nucleoporin POM152 Ig-like domain-containing protein</fullName>
    </recommendedName>
</protein>
<proteinExistence type="predicted"/>
<keyword evidence="1" id="KW-0812">Transmembrane</keyword>
<feature type="transmembrane region" description="Helical" evidence="1">
    <location>
        <begin position="12"/>
        <end position="45"/>
    </location>
</feature>
<dbReference type="Pfam" id="PF24312">
    <property type="entry name" value="Ig-like_POM152"/>
    <property type="match status" value="2"/>
</dbReference>
<dbReference type="GO" id="GO:0006606">
    <property type="term" value="P:protein import into nucleus"/>
    <property type="evidence" value="ECO:0007669"/>
    <property type="project" value="TreeGrafter"/>
</dbReference>
<dbReference type="PANTHER" id="PTHR28206:SF1">
    <property type="entry name" value="NUCLEOPORIN POM152"/>
    <property type="match status" value="1"/>
</dbReference>
<sequence>MCAFGSVQGRLAAARAVILLALGAMWFGGMSLSLVAATAAVAYLLWSSNRPLPALVFTVAFPLLAVALAGSGGELGELGALPHASNASVGAVPGPRGAPVREFDPKNNALTEALAPALAASAASAVSTVQLEEALTMLAAPGMTAGRAPRADVEIMQASAKDRLVALGMAGVRALASKASQRLDGPVARDALVAVVQDAVVAGEGVLDKGTAAKVAAWPAALKWGRVAAHAGLPRAAFDRSCATLMIRDLHLASALAQAGISVVADSAPSRDALLETVKAAGLALDDADVALLGSVVYREAESRTGGDHTALDAVPRYFMADIVNDLATAGESTAALAAVIDGAYSEAPQGVVSEAEFTAALAAATADAPALIPQLLKAVSSVIFDMGQPGAGFRYSSHGALEFLFVEMDLSGDGLVTLREVVYFLDSLRGLHDSPLDLVLELVRAAWKSPRDLASLVIPLQRRGLFTAVETDAYYDEVVRRGDSSKGATAPAGQPTPVSPASAKEDYLNGAAVLAFAGRPEAVLTAAGDECAGAEDDDDDGIVCSRCGEGATELVVHFSGSPPWNAALTKDGSLYLWLFNITASPHRVAVTEDGEYGMFNQTGVSLLHFTQPTSSLLLASERIFTDSHCTGFVRGKVTVVRHAAPRWRAEPRVGAVCVGDPLAIYVDGNPPFTLGKVAADGSAEAVSLPANASSHAVDTSQPGVIRYEWLADAHCNSSASALVFEAIEPPSVRVVGSPSRSVCPLPSGGAPASIALSFTGTPPFHLSYTTQAAGDQHARLASVTVPSHSYTLQAQPGVVQLLELRDASQAQCSGSIDGGDTVAIEALPVPSAEMWGELDDGRVLDCGERAVLAEGASVDAVVSLMGTPPFRVELDDGRVFDGIESDELRFKLEHSSRVCVRAVGDGLCPHGTVTGCVTLSLQPKPRAWLELPPPSVGVPRILLTDADVAGYCAFAPVASLGDGERALFLPTGESPEREPTATVAGVFYEASAVDDGSELMRCVARKRANMPALCVPASTYAGIDDDGEWPPRESLAGMSFPKAGIVRVCSGASAMRVHLQGTPPFTLRYTINGESVVERGLRSRIHSIPVTSVAQVELVSVVDANFEGTVDATPLRILLAERPQVSLSAVGDGGQICPGDKVTIAIELGASAVLPTLIKVRNRANPSWRHTALVSERRTEIAVESTGSYYVEQVLDGVCFGDPSGSVEVAYLERPAVRVSGGGALCPGAAGVVRLDASGIGPWQLEHWFLPAGAASGAAVVNKLTLKTSPHLIEVHEEGRHWVEAVTDSRCSGSASGTAEVVLRPVPSAIVAQLSVCVDDVINVVLEGSPPFQLGYTLGSSEEVREQVAGHEHVVVPRSAGEFGLQWVADAYCASEPGTLAEASVVVDARPRAVLLSEAEGGVGSGQLCAAGPTHNVVSLVVELEGVAPFKLVYKRRGESELRTSIATGVRHLIQVAEPGVYELLEVHDSLCGRGEAHGMVSVETLPMPRAQLSGGEYVVCSGDSADIRIDTQGNGPWRVAYTDGDEVWRVEMDEPSRVLEVSKEGRYELLGVGDAHCAYCVDEAAAWCTEFIVAKSQE</sequence>
<dbReference type="InterPro" id="IPR037701">
    <property type="entry name" value="Pom152"/>
</dbReference>
<dbReference type="GO" id="GO:0070762">
    <property type="term" value="C:nuclear pore transmembrane ring"/>
    <property type="evidence" value="ECO:0007669"/>
    <property type="project" value="TreeGrafter"/>
</dbReference>
<accession>A0A0L0D5N1</accession>
<keyword evidence="1" id="KW-1133">Transmembrane helix</keyword>
<organism evidence="3 4">
    <name type="scientific">Thecamonas trahens ATCC 50062</name>
    <dbReference type="NCBI Taxonomy" id="461836"/>
    <lineage>
        <taxon>Eukaryota</taxon>
        <taxon>Apusozoa</taxon>
        <taxon>Apusomonadida</taxon>
        <taxon>Apusomonadidae</taxon>
        <taxon>Thecamonas</taxon>
    </lineage>
</organism>
<dbReference type="PROSITE" id="PS00018">
    <property type="entry name" value="EF_HAND_1"/>
    <property type="match status" value="1"/>
</dbReference>
<evidence type="ECO:0000313" key="4">
    <source>
        <dbReference type="Proteomes" id="UP000054408"/>
    </source>
</evidence>
<evidence type="ECO:0000256" key="1">
    <source>
        <dbReference type="SAM" id="Phobius"/>
    </source>
</evidence>
<dbReference type="InterPro" id="IPR056541">
    <property type="entry name" value="Ig-like_POM152"/>
</dbReference>
<dbReference type="InterPro" id="IPR018247">
    <property type="entry name" value="EF_Hand_1_Ca_BS"/>
</dbReference>
<dbReference type="EMBL" id="GL349446">
    <property type="protein sequence ID" value="KNC47396.1"/>
    <property type="molecule type" value="Genomic_DNA"/>
</dbReference>
<keyword evidence="1" id="KW-0472">Membrane</keyword>
<feature type="transmembrane region" description="Helical" evidence="1">
    <location>
        <begin position="52"/>
        <end position="70"/>
    </location>
</feature>
<feature type="domain" description="Nucleoporin POM152 Ig-like" evidence="2">
    <location>
        <begin position="1417"/>
        <end position="1473"/>
    </location>
</feature>
<dbReference type="GO" id="GO:0006999">
    <property type="term" value="P:nuclear pore organization"/>
    <property type="evidence" value="ECO:0007669"/>
    <property type="project" value="TreeGrafter"/>
</dbReference>
<dbReference type="GO" id="GO:0017056">
    <property type="term" value="F:structural constituent of nuclear pore"/>
    <property type="evidence" value="ECO:0007669"/>
    <property type="project" value="InterPro"/>
</dbReference>
<dbReference type="PANTHER" id="PTHR28206">
    <property type="entry name" value="NUCLEOPORIN POM152"/>
    <property type="match status" value="1"/>
</dbReference>
<evidence type="ECO:0000259" key="2">
    <source>
        <dbReference type="Pfam" id="PF24312"/>
    </source>
</evidence>
<dbReference type="GeneID" id="25563403"/>
<reference evidence="3 4" key="1">
    <citation type="submission" date="2010-05" db="EMBL/GenBank/DDBJ databases">
        <title>The Genome Sequence of Thecamonas trahens ATCC 50062.</title>
        <authorList>
            <consortium name="The Broad Institute Genome Sequencing Platform"/>
            <person name="Russ C."/>
            <person name="Cuomo C."/>
            <person name="Shea T."/>
            <person name="Young S.K."/>
            <person name="Zeng Q."/>
            <person name="Koehrsen M."/>
            <person name="Haas B."/>
            <person name="Borodovsky M."/>
            <person name="Guigo R."/>
            <person name="Alvarado L."/>
            <person name="Berlin A."/>
            <person name="Bochicchio J."/>
            <person name="Borenstein D."/>
            <person name="Chapman S."/>
            <person name="Chen Z."/>
            <person name="Freedman E."/>
            <person name="Gellesch M."/>
            <person name="Goldberg J."/>
            <person name="Griggs A."/>
            <person name="Gujja S."/>
            <person name="Heilman E."/>
            <person name="Heiman D."/>
            <person name="Hepburn T."/>
            <person name="Howarth C."/>
            <person name="Jen D."/>
            <person name="Larson L."/>
            <person name="Mehta T."/>
            <person name="Park D."/>
            <person name="Pearson M."/>
            <person name="Roberts A."/>
            <person name="Saif S."/>
            <person name="Shenoy N."/>
            <person name="Sisk P."/>
            <person name="Stolte C."/>
            <person name="Sykes S."/>
            <person name="Thomson T."/>
            <person name="Walk T."/>
            <person name="White J."/>
            <person name="Yandava C."/>
            <person name="Burger G."/>
            <person name="Gray M.W."/>
            <person name="Holland P.W.H."/>
            <person name="King N."/>
            <person name="Lang F.B.F."/>
            <person name="Roger A.J."/>
            <person name="Ruiz-Trillo I."/>
            <person name="Lander E."/>
            <person name="Nusbaum C."/>
        </authorList>
    </citation>
    <scope>NUCLEOTIDE SEQUENCE [LARGE SCALE GENOMIC DNA]</scope>
    <source>
        <strain evidence="3 4">ATCC 50062</strain>
    </source>
</reference>
<dbReference type="RefSeq" id="XP_013759734.1">
    <property type="nucleotide sequence ID" value="XM_013904280.1"/>
</dbReference>
<evidence type="ECO:0000313" key="3">
    <source>
        <dbReference type="EMBL" id="KNC47396.1"/>
    </source>
</evidence>
<name>A0A0L0D5N1_THETB</name>